<evidence type="ECO:0000256" key="1">
    <source>
        <dbReference type="SAM" id="MobiDB-lite"/>
    </source>
</evidence>
<name>A0ABT7GR93_9ACTN</name>
<comment type="caution">
    <text evidence="2">The sequence shown here is derived from an EMBL/GenBank/DDBJ whole genome shotgun (WGS) entry which is preliminary data.</text>
</comment>
<organism evidence="2 3">
    <name type="scientific">Streptomyces katrae</name>
    <dbReference type="NCBI Taxonomy" id="68223"/>
    <lineage>
        <taxon>Bacteria</taxon>
        <taxon>Bacillati</taxon>
        <taxon>Actinomycetota</taxon>
        <taxon>Actinomycetes</taxon>
        <taxon>Kitasatosporales</taxon>
        <taxon>Streptomycetaceae</taxon>
        <taxon>Streptomyces</taxon>
    </lineage>
</organism>
<keyword evidence="3" id="KW-1185">Reference proteome</keyword>
<sequence>MDELDTQIISLVHQRTALHEKRRADRGGRVDLAHDNAVLRRFRAELGEAGTRMAMLLIKMTSPPDPGRGTTKDAHADTSD</sequence>
<gene>
    <name evidence="2" type="ORF">QEZ40_000452</name>
</gene>
<dbReference type="InterPro" id="IPR036979">
    <property type="entry name" value="CM_dom_sf"/>
</dbReference>
<accession>A0ABT7GR93</accession>
<dbReference type="RefSeq" id="WP_285341647.1">
    <property type="nucleotide sequence ID" value="NZ_JASITI010000010.1"/>
</dbReference>
<dbReference type="Proteomes" id="UP001223390">
    <property type="component" value="Unassembled WGS sequence"/>
</dbReference>
<evidence type="ECO:0000313" key="2">
    <source>
        <dbReference type="EMBL" id="MDK9496112.1"/>
    </source>
</evidence>
<reference evidence="2 3" key="1">
    <citation type="submission" date="2023-05" db="EMBL/GenBank/DDBJ databases">
        <title>Sequencing and Assembly of Streptomyces sp. NP73.</title>
        <authorList>
            <person name="Konwar A.N."/>
            <person name="Saikia K."/>
            <person name="Thakur D."/>
        </authorList>
    </citation>
    <scope>NUCLEOTIDE SEQUENCE [LARGE SCALE GENOMIC DNA]</scope>
    <source>
        <strain evidence="2 3">NP73</strain>
    </source>
</reference>
<dbReference type="EMBL" id="JASITI010000010">
    <property type="protein sequence ID" value="MDK9496112.1"/>
    <property type="molecule type" value="Genomic_DNA"/>
</dbReference>
<evidence type="ECO:0000313" key="3">
    <source>
        <dbReference type="Proteomes" id="UP001223390"/>
    </source>
</evidence>
<proteinExistence type="predicted"/>
<feature type="compositionally biased region" description="Basic and acidic residues" evidence="1">
    <location>
        <begin position="70"/>
        <end position="80"/>
    </location>
</feature>
<evidence type="ECO:0008006" key="4">
    <source>
        <dbReference type="Google" id="ProtNLM"/>
    </source>
</evidence>
<protein>
    <recommendedName>
        <fullName evidence="4">Chorismate mutase</fullName>
    </recommendedName>
</protein>
<feature type="region of interest" description="Disordered" evidence="1">
    <location>
        <begin position="60"/>
        <end position="80"/>
    </location>
</feature>
<dbReference type="Gene3D" id="1.20.59.10">
    <property type="entry name" value="Chorismate mutase"/>
    <property type="match status" value="1"/>
</dbReference>